<organism evidence="2">
    <name type="scientific">freshwater metagenome</name>
    <dbReference type="NCBI Taxonomy" id="449393"/>
    <lineage>
        <taxon>unclassified sequences</taxon>
        <taxon>metagenomes</taxon>
        <taxon>ecological metagenomes</taxon>
    </lineage>
</organism>
<accession>A0A6J6XTJ5</accession>
<evidence type="ECO:0000313" key="2">
    <source>
        <dbReference type="EMBL" id="CAB4799153.1"/>
    </source>
</evidence>
<dbReference type="AlphaFoldDB" id="A0A6J6XTJ5"/>
<proteinExistence type="predicted"/>
<reference evidence="2" key="1">
    <citation type="submission" date="2020-05" db="EMBL/GenBank/DDBJ databases">
        <authorList>
            <person name="Chiriac C."/>
            <person name="Salcher M."/>
            <person name="Ghai R."/>
            <person name="Kavagutti S V."/>
        </authorList>
    </citation>
    <scope>NUCLEOTIDE SEQUENCE</scope>
</reference>
<gene>
    <name evidence="2" type="ORF">UFOPK3010_00502</name>
</gene>
<evidence type="ECO:0000256" key="1">
    <source>
        <dbReference type="SAM" id="MobiDB-lite"/>
    </source>
</evidence>
<dbReference type="EMBL" id="CAFAAM010000050">
    <property type="protein sequence ID" value="CAB4799153.1"/>
    <property type="molecule type" value="Genomic_DNA"/>
</dbReference>
<sequence>MNAFAKVNLSDGLCTECVGDVNQHRNVDAIAFDEGELLEHRATSAVFTGERLHNATEFGETHREKWSCNKFSDSTAAAYVTVNRSLVETFDKTDRRIGKKRSEKSRDKPSTEITHVGIAPHDNVAGRREQ</sequence>
<feature type="region of interest" description="Disordered" evidence="1">
    <location>
        <begin position="94"/>
        <end position="130"/>
    </location>
</feature>
<name>A0A6J6XTJ5_9ZZZZ</name>
<protein>
    <submittedName>
        <fullName evidence="2">Unannotated protein</fullName>
    </submittedName>
</protein>